<evidence type="ECO:0000313" key="8">
    <source>
        <dbReference type="Proteomes" id="UP000183155"/>
    </source>
</evidence>
<evidence type="ECO:0000313" key="6">
    <source>
        <dbReference type="EMBL" id="SEC61424.1"/>
    </source>
</evidence>
<proteinExistence type="predicted"/>
<reference evidence="6 8" key="2">
    <citation type="submission" date="2016-10" db="EMBL/GenBank/DDBJ databases">
        <authorList>
            <person name="Varghese N."/>
            <person name="Submissions S."/>
        </authorList>
    </citation>
    <scope>NUCLEOTIDE SEQUENCE [LARGE SCALE GENOMIC DNA]</scope>
    <source>
        <strain evidence="6 8">BS3652</strain>
    </source>
</reference>
<evidence type="ECO:0000259" key="4">
    <source>
        <dbReference type="PROSITE" id="PS50949"/>
    </source>
</evidence>
<evidence type="ECO:0000313" key="7">
    <source>
        <dbReference type="Proteomes" id="UP000036395"/>
    </source>
</evidence>
<dbReference type="Pfam" id="PF00392">
    <property type="entry name" value="GntR"/>
    <property type="match status" value="1"/>
</dbReference>
<keyword evidence="2 6" id="KW-0238">DNA-binding</keyword>
<dbReference type="Pfam" id="PF07729">
    <property type="entry name" value="FCD"/>
    <property type="match status" value="1"/>
</dbReference>
<dbReference type="SUPFAM" id="SSF48008">
    <property type="entry name" value="GntR ligand-binding domain-like"/>
    <property type="match status" value="1"/>
</dbReference>
<evidence type="ECO:0000256" key="1">
    <source>
        <dbReference type="ARBA" id="ARBA00023015"/>
    </source>
</evidence>
<dbReference type="GO" id="GO:0003700">
    <property type="term" value="F:DNA-binding transcription factor activity"/>
    <property type="evidence" value="ECO:0007669"/>
    <property type="project" value="InterPro"/>
</dbReference>
<dbReference type="SUPFAM" id="SSF46785">
    <property type="entry name" value="Winged helix' DNA-binding domain"/>
    <property type="match status" value="1"/>
</dbReference>
<protein>
    <submittedName>
        <fullName evidence="6">DNA-binding transcriptional regulator, FadR family</fullName>
    </submittedName>
    <submittedName>
        <fullName evidence="5">GntR family transcriptional regulator</fullName>
    </submittedName>
</protein>
<keyword evidence="8" id="KW-1185">Reference proteome</keyword>
<dbReference type="Proteomes" id="UP000036395">
    <property type="component" value="Unassembled WGS sequence"/>
</dbReference>
<dbReference type="SMART" id="SM00345">
    <property type="entry name" value="HTH_GNTR"/>
    <property type="match status" value="1"/>
</dbReference>
<dbReference type="GO" id="GO:0003677">
    <property type="term" value="F:DNA binding"/>
    <property type="evidence" value="ECO:0007669"/>
    <property type="project" value="UniProtKB-KW"/>
</dbReference>
<dbReference type="EMBL" id="FNRS01000001">
    <property type="protein sequence ID" value="SEC61424.1"/>
    <property type="molecule type" value="Genomic_DNA"/>
</dbReference>
<gene>
    <name evidence="6" type="ORF">SAMN04490203_2755</name>
    <name evidence="5" type="ORF">TU78_13595</name>
</gene>
<dbReference type="InterPro" id="IPR036388">
    <property type="entry name" value="WH-like_DNA-bd_sf"/>
</dbReference>
<dbReference type="InterPro" id="IPR008920">
    <property type="entry name" value="TF_FadR/GntR_C"/>
</dbReference>
<feature type="domain" description="HTH gntR-type" evidence="4">
    <location>
        <begin position="14"/>
        <end position="82"/>
    </location>
</feature>
<evidence type="ECO:0000256" key="3">
    <source>
        <dbReference type="ARBA" id="ARBA00023163"/>
    </source>
</evidence>
<dbReference type="PANTHER" id="PTHR43537">
    <property type="entry name" value="TRANSCRIPTIONAL REGULATOR, GNTR FAMILY"/>
    <property type="match status" value="1"/>
</dbReference>
<dbReference type="STRING" id="47884.SAMN04490203_2755"/>
<dbReference type="Gene3D" id="1.10.10.10">
    <property type="entry name" value="Winged helix-like DNA-binding domain superfamily/Winged helix DNA-binding domain"/>
    <property type="match status" value="1"/>
</dbReference>
<evidence type="ECO:0000313" key="5">
    <source>
        <dbReference type="EMBL" id="KMM84274.1"/>
    </source>
</evidence>
<dbReference type="Gene3D" id="1.20.120.530">
    <property type="entry name" value="GntR ligand-binding domain-like"/>
    <property type="match status" value="1"/>
</dbReference>
<dbReference type="Proteomes" id="UP000183155">
    <property type="component" value="Unassembled WGS sequence"/>
</dbReference>
<dbReference type="AlphaFoldDB" id="A0A0J6GQ79"/>
<comment type="caution">
    <text evidence="5">The sequence shown here is derived from an EMBL/GenBank/DDBJ whole genome shotgun (WGS) entry which is preliminary data.</text>
</comment>
<dbReference type="PROSITE" id="PS50949">
    <property type="entry name" value="HTH_GNTR"/>
    <property type="match status" value="1"/>
</dbReference>
<dbReference type="SMART" id="SM00895">
    <property type="entry name" value="FCD"/>
    <property type="match status" value="1"/>
</dbReference>
<keyword evidence="3" id="KW-0804">Transcription</keyword>
<keyword evidence="1" id="KW-0805">Transcription regulation</keyword>
<name>A0A0J6GQ79_PSETA</name>
<dbReference type="InterPro" id="IPR011711">
    <property type="entry name" value="GntR_C"/>
</dbReference>
<evidence type="ECO:0000256" key="2">
    <source>
        <dbReference type="ARBA" id="ARBA00023125"/>
    </source>
</evidence>
<dbReference type="CDD" id="cd07377">
    <property type="entry name" value="WHTH_GntR"/>
    <property type="match status" value="1"/>
</dbReference>
<dbReference type="PANTHER" id="PTHR43537:SF44">
    <property type="entry name" value="GNTR FAMILY REGULATORY PROTEIN"/>
    <property type="match status" value="1"/>
</dbReference>
<dbReference type="RefSeq" id="WP_048382050.1">
    <property type="nucleotide sequence ID" value="NZ_FNRS01000001.1"/>
</dbReference>
<reference evidence="5 7" key="1">
    <citation type="submission" date="2015-02" db="EMBL/GenBank/DDBJ databases">
        <title>Pseudomonas helleri sp. nov. and Pseudomonas weihenstephanensis sp. nov., isolated from raw cows milk.</title>
        <authorList>
            <person name="von Neubeck M."/>
            <person name="Huptas C."/>
            <person name="Wenning M."/>
            <person name="Scherer S."/>
        </authorList>
    </citation>
    <scope>NUCLEOTIDE SEQUENCE [LARGE SCALE GENOMIC DNA]</scope>
    <source>
        <strain evidence="5 7">DSM 21104</strain>
    </source>
</reference>
<dbReference type="PATRIC" id="fig|47884.3.peg.3184"/>
<dbReference type="OrthoDB" id="1040417at2"/>
<accession>A0A0J6GQ79</accession>
<organism evidence="5 7">
    <name type="scientific">Pseudomonas taetrolens</name>
    <dbReference type="NCBI Taxonomy" id="47884"/>
    <lineage>
        <taxon>Bacteria</taxon>
        <taxon>Pseudomonadati</taxon>
        <taxon>Pseudomonadota</taxon>
        <taxon>Gammaproteobacteria</taxon>
        <taxon>Pseudomonadales</taxon>
        <taxon>Pseudomonadaceae</taxon>
        <taxon>Pseudomonas</taxon>
    </lineage>
</organism>
<sequence length="236" mass="26024">MQDTHRAPIRKRMPGLAHDIVADLTQQILLGQIAPGDKLPSESTIVRNYGVSRTVVREAISKLQASGLVETRHGVGTFALERSERNGIHLSSDTAASVRGIIELRMGLETQAAALAAKRRTETQLLQMRQALDDYQHSLAHNDSSVEADLQFHRLIAQATGNAYFTDIISQLGRSAIPRTRINDDERGDADLLKLGQMAILEHEAILKAIRRQDPDAARAAMLLHLSNSLERMAVE</sequence>
<dbReference type="PRINTS" id="PR00035">
    <property type="entry name" value="HTHGNTR"/>
</dbReference>
<dbReference type="EMBL" id="JYLA01000005">
    <property type="protein sequence ID" value="KMM84274.1"/>
    <property type="molecule type" value="Genomic_DNA"/>
</dbReference>
<dbReference type="InterPro" id="IPR000524">
    <property type="entry name" value="Tscrpt_reg_HTH_GntR"/>
</dbReference>
<dbReference type="InterPro" id="IPR036390">
    <property type="entry name" value="WH_DNA-bd_sf"/>
</dbReference>